<feature type="region of interest" description="Disordered" evidence="10">
    <location>
        <begin position="1032"/>
        <end position="1077"/>
    </location>
</feature>
<evidence type="ECO:0000259" key="11">
    <source>
        <dbReference type="Pfam" id="PF00117"/>
    </source>
</evidence>
<keyword evidence="14" id="KW-1185">Reference proteome</keyword>
<dbReference type="NCBIfam" id="TIGR00337">
    <property type="entry name" value="PyrG"/>
    <property type="match status" value="1"/>
</dbReference>
<sequence>MKYLLVTGGVISGIGKGIISSSVGAIMKANGWVVTCIKIDPYLNIDAGTFSPYEHGEVYVLDDGSEVDLDLGNYERYINVTLTRDHNITTGKIYQQVTQRERRGEYLGKTVQVVPHVTDAIQEWVIKVAETPVDASGRAPDLCVIELGGTIGDIESMPFVEAFRQLLYRVGSKNFCCAHVSLVPNLSSVGEPKTKPTQVSTRELRARGLQADILFCRCNCELSQKVIEKLALFCQVPADHVIQARDVVNLYQVPLALEAQKLSILLSRHFDLELRELGPEPPLAAWQAMVDHMLHATETIRVAVAGKYTKLSDAYLSLLKACEHAATHANCKLKADLVDSEDLEPAMELSAPEQYHEAWLSISNAQAVIVAGGFGPRGCEGKIAVIRYCRERGIPFLGICLGFQLAVDSNSTEFNPNTPYPVVIDMPEFNPGEMGGTMRLGSRRTNFVVSSVVKDYLGTLCDLKADRVAKVPGSISENGDIVDNCDVAVESDKENFSHLLSHFNSFRLVNAGHIYARHRHRYEVNPSFVKDFESSGFAFVGRDAGKGNRMEIGELIRPITTQNVSCKKTGEKVTSERQHPYFVGTQFHPEYTSRPMAPSPFFVGLILTARAQCGQSGQILSDLQSTSTLGPKPLLQLLKSWHPKQPASMSYNSLFPPVKECTLLSVFFSTAGIFNMDVYSPSHPTDQDADCEVLSNSFESAGVDVGIGMESSKCFGRTVSGTGSTTLFKESCFVKSPDLSPTLSTSSNMPSDAITVDQDASAVEKIDLLKIDTSKIDDTGNEMDDKEINAKPVLLEDVNKPFDGAQNATSNPRDSSDHKESRLHNKDQKNEKYRSHKDKSPALHKGPTRYSVSKSSRHRSRSPRRRHSSKSSRRRSSSHSRYHSSRNRRHSRSRSRDRHHRRSRSALRSRHDRRKRESHQDRKTRSRSRSRQSKIHENESHGLRKDQSTCGPTIAPLSLTASTAHTAPLLPEKTMRNESIDDQYDMDETSTPDISEDHLPAAREMSENAAFVFQSHPPPPPLTSAPNFFEWKQKSQNPPTFGQTNHPSTWQQLPSSLGQDTFHRQSRPGNYNGTYQSHRLNSSAVRELPPNLMSQRPTFNPAYVNRFPGAPPAQFMAINGMLNPLLPFGGILGQPPPPPPPPSLPPNLSYTAPPPQLIQHINANSSLPFQQQPHTEVPPRPALSSPPPPPPPPSQSNLLETLMSKVGLPTDGIAALSSAPSGGGSGAVSMTAIPFPEQVEDKSPMKKINRLLNSAANTLLNQLNVPVSTNGSPPPPPPPLPMPCRPAGKPDSMPPLPSITGIVGSGEFSNGDGDVPTGERRRRHHLEYNIQEMLARRRRSEFSSTREWQERIALEVKSFIKPFYAAGKVSKEDCRTVLKKSVNKISRSSCTSINTKKIGEFVKLYLRKYYKYRKWQARQQRLHSESAAKEPPIHVMICSFTKFECINPLLVYYKLSVNTCGEIFALVSPIPSITSTGMTRFPADGGFYLARVVSVIKSIIFMYEGFLYSLNSTSHQKYVILTLKCSQRLFTNLPPCRS</sequence>
<evidence type="ECO:0000259" key="13">
    <source>
        <dbReference type="Pfam" id="PF23030"/>
    </source>
</evidence>
<keyword evidence="5 9" id="KW-0067">ATP-binding</keyword>
<dbReference type="PANTHER" id="PTHR11550:SF0">
    <property type="entry name" value="CTP SYNTHASE-RELATED"/>
    <property type="match status" value="1"/>
</dbReference>
<evidence type="ECO:0000256" key="2">
    <source>
        <dbReference type="ARBA" id="ARBA00007533"/>
    </source>
</evidence>
<feature type="compositionally biased region" description="Acidic residues" evidence="10">
    <location>
        <begin position="980"/>
        <end position="990"/>
    </location>
</feature>
<dbReference type="GO" id="GO:0005524">
    <property type="term" value="F:ATP binding"/>
    <property type="evidence" value="ECO:0007669"/>
    <property type="project" value="UniProtKB-KW"/>
</dbReference>
<feature type="compositionally biased region" description="Polar residues" evidence="10">
    <location>
        <begin position="1034"/>
        <end position="1059"/>
    </location>
</feature>
<dbReference type="GO" id="GO:0042802">
    <property type="term" value="F:identical protein binding"/>
    <property type="evidence" value="ECO:0007669"/>
    <property type="project" value="TreeGrafter"/>
</dbReference>
<dbReference type="FunFam" id="3.40.50.300:FF:000207">
    <property type="entry name" value="CTP synthase"/>
    <property type="match status" value="1"/>
</dbReference>
<keyword evidence="6 9" id="KW-0315">Glutamine amidotransferase</keyword>
<evidence type="ECO:0000256" key="1">
    <source>
        <dbReference type="ARBA" id="ARBA00005171"/>
    </source>
</evidence>
<evidence type="ECO:0000256" key="8">
    <source>
        <dbReference type="ARBA" id="ARBA00047781"/>
    </source>
</evidence>
<feature type="compositionally biased region" description="Pro residues" evidence="10">
    <location>
        <begin position="1176"/>
        <end position="1194"/>
    </location>
</feature>
<dbReference type="SUPFAM" id="SSF52317">
    <property type="entry name" value="Class I glutamine amidotransferase-like"/>
    <property type="match status" value="2"/>
</dbReference>
<dbReference type="EC" id="6.3.4.2" evidence="9"/>
<dbReference type="GO" id="GO:0019856">
    <property type="term" value="P:pyrimidine nucleobase biosynthetic process"/>
    <property type="evidence" value="ECO:0007669"/>
    <property type="project" value="TreeGrafter"/>
</dbReference>
<comment type="catalytic activity">
    <reaction evidence="8 9">
        <text>UTP + L-glutamine + ATP + H2O = CTP + L-glutamate + ADP + phosphate + 2 H(+)</text>
        <dbReference type="Rhea" id="RHEA:26426"/>
        <dbReference type="ChEBI" id="CHEBI:15377"/>
        <dbReference type="ChEBI" id="CHEBI:15378"/>
        <dbReference type="ChEBI" id="CHEBI:29985"/>
        <dbReference type="ChEBI" id="CHEBI:30616"/>
        <dbReference type="ChEBI" id="CHEBI:37563"/>
        <dbReference type="ChEBI" id="CHEBI:43474"/>
        <dbReference type="ChEBI" id="CHEBI:46398"/>
        <dbReference type="ChEBI" id="CHEBI:58359"/>
        <dbReference type="ChEBI" id="CHEBI:456216"/>
        <dbReference type="EC" id="6.3.4.2"/>
    </reaction>
</comment>
<keyword evidence="3 9" id="KW-0436">Ligase</keyword>
<dbReference type="CDD" id="cd01746">
    <property type="entry name" value="GATase1_CTP_Synthase"/>
    <property type="match status" value="1"/>
</dbReference>
<feature type="region of interest" description="Disordered" evidence="10">
    <location>
        <begin position="1130"/>
        <end position="1155"/>
    </location>
</feature>
<dbReference type="InterPro" id="IPR029062">
    <property type="entry name" value="Class_I_gatase-like"/>
</dbReference>
<dbReference type="GO" id="GO:0003883">
    <property type="term" value="F:CTP synthase activity"/>
    <property type="evidence" value="ECO:0007669"/>
    <property type="project" value="UniProtKB-UniRule"/>
</dbReference>
<dbReference type="Pfam" id="PF00117">
    <property type="entry name" value="GATase"/>
    <property type="match status" value="1"/>
</dbReference>
<feature type="compositionally biased region" description="Basic and acidic residues" evidence="10">
    <location>
        <begin position="934"/>
        <end position="947"/>
    </location>
</feature>
<dbReference type="Pfam" id="PF06418">
    <property type="entry name" value="CTP_synth_N"/>
    <property type="match status" value="1"/>
</dbReference>
<evidence type="ECO:0000256" key="3">
    <source>
        <dbReference type="ARBA" id="ARBA00022598"/>
    </source>
</evidence>
<evidence type="ECO:0000256" key="4">
    <source>
        <dbReference type="ARBA" id="ARBA00022741"/>
    </source>
</evidence>
<accession>A0A915F0C9</accession>
<dbReference type="InterPro" id="IPR017926">
    <property type="entry name" value="GATASE"/>
</dbReference>
<dbReference type="InterPro" id="IPR027417">
    <property type="entry name" value="P-loop_NTPase"/>
</dbReference>
<feature type="region of interest" description="Disordered" evidence="10">
    <location>
        <begin position="1169"/>
        <end position="1198"/>
    </location>
</feature>
<comment type="similarity">
    <text evidence="2 9">Belongs to the CTP synthase family.</text>
</comment>
<dbReference type="NCBIfam" id="NF003792">
    <property type="entry name" value="PRK05380.1"/>
    <property type="match status" value="1"/>
</dbReference>
<evidence type="ECO:0000259" key="12">
    <source>
        <dbReference type="Pfam" id="PF06418"/>
    </source>
</evidence>
<evidence type="ECO:0000256" key="7">
    <source>
        <dbReference type="ARBA" id="ARBA00022975"/>
    </source>
</evidence>
<evidence type="ECO:0000256" key="9">
    <source>
        <dbReference type="RuleBase" id="RU810713"/>
    </source>
</evidence>
<evidence type="ECO:0000256" key="5">
    <source>
        <dbReference type="ARBA" id="ARBA00022840"/>
    </source>
</evidence>
<protein>
    <recommendedName>
        <fullName evidence="9">CTP synthase</fullName>
        <ecNumber evidence="9">6.3.4.2</ecNumber>
    </recommendedName>
    <alternativeName>
        <fullName evidence="9">UTP--ammonia ligase</fullName>
    </alternativeName>
</protein>
<dbReference type="CDD" id="cd03113">
    <property type="entry name" value="CTPS_N"/>
    <property type="match status" value="1"/>
</dbReference>
<dbReference type="Gene3D" id="3.40.50.880">
    <property type="match status" value="1"/>
</dbReference>
<feature type="compositionally biased region" description="Pro residues" evidence="10">
    <location>
        <begin position="1134"/>
        <end position="1145"/>
    </location>
</feature>
<comment type="pathway">
    <text evidence="1 9">Pyrimidine metabolism; CTP biosynthesis via de novo pathway; CTP from UDP: step 2/2.</text>
</comment>
<feature type="compositionally biased region" description="Basic residues" evidence="10">
    <location>
        <begin position="855"/>
        <end position="917"/>
    </location>
</feature>
<dbReference type="InterPro" id="IPR057031">
    <property type="entry name" value="SFR19-like_C"/>
</dbReference>
<evidence type="ECO:0000256" key="10">
    <source>
        <dbReference type="SAM" id="MobiDB-lite"/>
    </source>
</evidence>
<feature type="domain" description="CTP synthase N-terminal" evidence="12">
    <location>
        <begin position="2"/>
        <end position="272"/>
    </location>
</feature>
<evidence type="ECO:0000313" key="15">
    <source>
        <dbReference type="WBParaSite" id="maker-E.canG7_contigs_7794-snap-gene-0.30-mRNA-1"/>
    </source>
</evidence>
<keyword evidence="7 9" id="KW-0665">Pyrimidine biosynthesis</keyword>
<dbReference type="WBParaSite" id="maker-E.canG7_contigs_7794-snap-gene-0.30-mRNA-1">
    <property type="protein sequence ID" value="maker-E.canG7_contigs_7794-snap-gene-0.30-mRNA-1"/>
    <property type="gene ID" value="EcG7_04959"/>
</dbReference>
<dbReference type="PROSITE" id="PS51273">
    <property type="entry name" value="GATASE_TYPE_1"/>
    <property type="match status" value="1"/>
</dbReference>
<dbReference type="InterPro" id="IPR033828">
    <property type="entry name" value="GATase1_CTP_Synthase"/>
</dbReference>
<evidence type="ECO:0000313" key="14">
    <source>
        <dbReference type="Proteomes" id="UP000887562"/>
    </source>
</evidence>
<dbReference type="GO" id="GO:0044210">
    <property type="term" value="P:'de novo' CTP biosynthetic process"/>
    <property type="evidence" value="ECO:0007669"/>
    <property type="project" value="UniProtKB-UniRule"/>
</dbReference>
<dbReference type="Proteomes" id="UP000887562">
    <property type="component" value="Unplaced"/>
</dbReference>
<dbReference type="Gene3D" id="3.40.50.300">
    <property type="entry name" value="P-loop containing nucleotide triphosphate hydrolases"/>
    <property type="match status" value="1"/>
</dbReference>
<feature type="compositionally biased region" description="Basic and acidic residues" evidence="10">
    <location>
        <begin position="814"/>
        <end position="841"/>
    </location>
</feature>
<feature type="compositionally biased region" description="Polar residues" evidence="10">
    <location>
        <begin position="1067"/>
        <end position="1077"/>
    </location>
</feature>
<proteinExistence type="inferred from homology"/>
<dbReference type="PANTHER" id="PTHR11550">
    <property type="entry name" value="CTP SYNTHASE"/>
    <property type="match status" value="1"/>
</dbReference>
<reference evidence="15" key="1">
    <citation type="submission" date="2022-11" db="UniProtKB">
        <authorList>
            <consortium name="WormBaseParasite"/>
        </authorList>
    </citation>
    <scope>IDENTIFICATION</scope>
</reference>
<keyword evidence="4 9" id="KW-0547">Nucleotide-binding</keyword>
<evidence type="ECO:0000256" key="6">
    <source>
        <dbReference type="ARBA" id="ARBA00022962"/>
    </source>
</evidence>
<comment type="function">
    <text evidence="9">Catalyzes the ATP-dependent amination of UTP to CTP with either L-glutamine or ammonia as the source of nitrogen.</text>
</comment>
<name>A0A915F0C9_9CEST</name>
<dbReference type="InterPro" id="IPR004468">
    <property type="entry name" value="CTP_synthase"/>
</dbReference>
<dbReference type="Pfam" id="PF23030">
    <property type="entry name" value="SCAF11-like_C"/>
    <property type="match status" value="1"/>
</dbReference>
<feature type="domain" description="Glutamine amidotransferase" evidence="11">
    <location>
        <begin position="311"/>
        <end position="558"/>
    </location>
</feature>
<dbReference type="SUPFAM" id="SSF52540">
    <property type="entry name" value="P-loop containing nucleoside triphosphate hydrolases"/>
    <property type="match status" value="1"/>
</dbReference>
<feature type="domain" description="SFR19-like C-terminal" evidence="13">
    <location>
        <begin position="1337"/>
        <end position="1420"/>
    </location>
</feature>
<feature type="region of interest" description="Disordered" evidence="10">
    <location>
        <begin position="776"/>
        <end position="995"/>
    </location>
</feature>
<dbReference type="InterPro" id="IPR017456">
    <property type="entry name" value="CTP_synthase_N"/>
</dbReference>
<organism evidence="14 15">
    <name type="scientific">Echinococcus canadensis</name>
    <dbReference type="NCBI Taxonomy" id="519352"/>
    <lineage>
        <taxon>Eukaryota</taxon>
        <taxon>Metazoa</taxon>
        <taxon>Spiralia</taxon>
        <taxon>Lophotrochozoa</taxon>
        <taxon>Platyhelminthes</taxon>
        <taxon>Cestoda</taxon>
        <taxon>Eucestoda</taxon>
        <taxon>Cyclophyllidea</taxon>
        <taxon>Taeniidae</taxon>
        <taxon>Echinococcus</taxon>
        <taxon>Echinococcus canadensis group</taxon>
    </lineage>
</organism>
<feature type="compositionally biased region" description="Basic residues" evidence="10">
    <location>
        <begin position="924"/>
        <end position="933"/>
    </location>
</feature>